<dbReference type="GO" id="GO:0004519">
    <property type="term" value="F:endonuclease activity"/>
    <property type="evidence" value="ECO:0007669"/>
    <property type="project" value="InterPro"/>
</dbReference>
<organism evidence="2">
    <name type="scientific">marine sediment metagenome</name>
    <dbReference type="NCBI Taxonomy" id="412755"/>
    <lineage>
        <taxon>unclassified sequences</taxon>
        <taxon>metagenomes</taxon>
        <taxon>ecological metagenomes</taxon>
    </lineage>
</organism>
<evidence type="ECO:0000313" key="2">
    <source>
        <dbReference type="EMBL" id="KKM24008.1"/>
    </source>
</evidence>
<proteinExistence type="predicted"/>
<evidence type="ECO:0000259" key="1">
    <source>
        <dbReference type="SMART" id="SM00507"/>
    </source>
</evidence>
<dbReference type="GO" id="GO:0003676">
    <property type="term" value="F:nucleic acid binding"/>
    <property type="evidence" value="ECO:0007669"/>
    <property type="project" value="InterPro"/>
</dbReference>
<dbReference type="InterPro" id="IPR052892">
    <property type="entry name" value="NA-targeting_endonuclease"/>
</dbReference>
<dbReference type="CDD" id="cd00085">
    <property type="entry name" value="HNHc"/>
    <property type="match status" value="1"/>
</dbReference>
<dbReference type="Pfam" id="PF01844">
    <property type="entry name" value="HNH"/>
    <property type="match status" value="1"/>
</dbReference>
<dbReference type="PANTHER" id="PTHR33877">
    <property type="entry name" value="SLL1193 PROTEIN"/>
    <property type="match status" value="1"/>
</dbReference>
<dbReference type="GO" id="GO:0008270">
    <property type="term" value="F:zinc ion binding"/>
    <property type="evidence" value="ECO:0007669"/>
    <property type="project" value="InterPro"/>
</dbReference>
<dbReference type="PANTHER" id="PTHR33877:SF2">
    <property type="entry name" value="OS07G0170200 PROTEIN"/>
    <property type="match status" value="1"/>
</dbReference>
<name>A0A0F9KPQ8_9ZZZZ</name>
<dbReference type="EMBL" id="LAZR01013012">
    <property type="protein sequence ID" value="KKM24008.1"/>
    <property type="molecule type" value="Genomic_DNA"/>
</dbReference>
<dbReference type="SMART" id="SM00507">
    <property type="entry name" value="HNHc"/>
    <property type="match status" value="1"/>
</dbReference>
<comment type="caution">
    <text evidence="2">The sequence shown here is derived from an EMBL/GenBank/DDBJ whole genome shotgun (WGS) entry which is preliminary data.</text>
</comment>
<sequence>MDKMNGDTLVLNRSWMAVQVCSVKRAINLLYQGHAKAIDPESYIAYTFDDWKDVSQQMVEVDASELISSPSIKVKIPRVIVLMFYDKLPKRQVRFSRKNIFERDKWRCQYCGCKPAKADLNLDHITPRVKGGKTTWDNIVASCFTCNGKKGSKTLEQLGWKLKRVPTKPKWHPTISIPLGMVPHKEWVSFLDIAYYNVELENDNERESNL</sequence>
<dbReference type="InterPro" id="IPR002711">
    <property type="entry name" value="HNH"/>
</dbReference>
<dbReference type="InterPro" id="IPR003615">
    <property type="entry name" value="HNH_nuc"/>
</dbReference>
<dbReference type="Gene3D" id="1.10.30.50">
    <property type="match status" value="1"/>
</dbReference>
<protein>
    <recommendedName>
        <fullName evidence="1">HNH nuclease domain-containing protein</fullName>
    </recommendedName>
</protein>
<reference evidence="2" key="1">
    <citation type="journal article" date="2015" name="Nature">
        <title>Complex archaea that bridge the gap between prokaryotes and eukaryotes.</title>
        <authorList>
            <person name="Spang A."/>
            <person name="Saw J.H."/>
            <person name="Jorgensen S.L."/>
            <person name="Zaremba-Niedzwiedzka K."/>
            <person name="Martijn J."/>
            <person name="Lind A.E."/>
            <person name="van Eijk R."/>
            <person name="Schleper C."/>
            <person name="Guy L."/>
            <person name="Ettema T.J."/>
        </authorList>
    </citation>
    <scope>NUCLEOTIDE SEQUENCE</scope>
</reference>
<accession>A0A0F9KPQ8</accession>
<gene>
    <name evidence="2" type="ORF">LCGC14_1609470</name>
</gene>
<feature type="domain" description="HNH nuclease" evidence="1">
    <location>
        <begin position="95"/>
        <end position="148"/>
    </location>
</feature>
<dbReference type="AlphaFoldDB" id="A0A0F9KPQ8"/>